<evidence type="ECO:0000313" key="2">
    <source>
        <dbReference type="Proteomes" id="UP001595279"/>
    </source>
</evidence>
<reference evidence="2" key="1">
    <citation type="journal article" date="2019" name="Int. J. Syst. Evol. Microbiol.">
        <title>The Global Catalogue of Microorganisms (GCM) 10K type strain sequencing project: providing services to taxonomists for standard genome sequencing and annotation.</title>
        <authorList>
            <consortium name="The Broad Institute Genomics Platform"/>
            <consortium name="The Broad Institute Genome Sequencing Center for Infectious Disease"/>
            <person name="Wu L."/>
            <person name="Ma J."/>
        </authorList>
    </citation>
    <scope>NUCLEOTIDE SEQUENCE [LARGE SCALE GENOMIC DNA]</scope>
    <source>
        <strain evidence="2">KCTC 13128</strain>
    </source>
</reference>
<accession>A0ABV7CXI4</accession>
<dbReference type="EMBL" id="JBHRSA010000043">
    <property type="protein sequence ID" value="MFC3040818.1"/>
    <property type="molecule type" value="Genomic_DNA"/>
</dbReference>
<sequence>MSKKGLAILFVIIILLTGGLITAGEMITSKEEAKPAFTGEFSIGENNRLVYVMEEGDAQHLYVQSENGESQHVYESEGNLEIRSPLFTGENTIAFISTTGAPEGSPGEQEFQLVHSDVISVQIESGEEKTLLEARGLMTGLVYDDANSRIIANGVHISTDKEPEEGFIPYASGLYTLSMEGEFEEIRTIDTYSPGSLQITEDGKKLLMILPDDFEDATPESMFEATERIFEMEIEKPSEMEVVSKEGSDIPISEFVLFKNGTTLLYQTIMNWGDGGNYLYDHVWFDRSKQEEGERLHINEPVLHSMLNDEETWLYYVRSSRKSNQDEQYDLYRFDLKGDRKEEQVNLGQQGSPSEDS</sequence>
<proteinExistence type="predicted"/>
<keyword evidence="2" id="KW-1185">Reference proteome</keyword>
<dbReference type="RefSeq" id="WP_390272447.1">
    <property type="nucleotide sequence ID" value="NZ_JBHRSA010000043.1"/>
</dbReference>
<comment type="caution">
    <text evidence="1">The sequence shown here is derived from an EMBL/GenBank/DDBJ whole genome shotgun (WGS) entry which is preliminary data.</text>
</comment>
<dbReference type="Proteomes" id="UP001595279">
    <property type="component" value="Unassembled WGS sequence"/>
</dbReference>
<organism evidence="1 2">
    <name type="scientific">Virgibacillus xinjiangensis</name>
    <dbReference type="NCBI Taxonomy" id="393090"/>
    <lineage>
        <taxon>Bacteria</taxon>
        <taxon>Bacillati</taxon>
        <taxon>Bacillota</taxon>
        <taxon>Bacilli</taxon>
        <taxon>Bacillales</taxon>
        <taxon>Bacillaceae</taxon>
        <taxon>Virgibacillus</taxon>
    </lineage>
</organism>
<dbReference type="SUPFAM" id="SSF82171">
    <property type="entry name" value="DPP6 N-terminal domain-like"/>
    <property type="match status" value="1"/>
</dbReference>
<protein>
    <submittedName>
        <fullName evidence="1">Uncharacterized protein</fullName>
    </submittedName>
</protein>
<name>A0ABV7CXI4_9BACI</name>
<evidence type="ECO:0000313" key="1">
    <source>
        <dbReference type="EMBL" id="MFC3040818.1"/>
    </source>
</evidence>
<gene>
    <name evidence="1" type="ORF">ACFOGI_11220</name>
</gene>